<evidence type="ECO:0000313" key="2">
    <source>
        <dbReference type="EMBL" id="VWP02073.1"/>
    </source>
</evidence>
<dbReference type="AlphaFoldDB" id="A0A5K1K7E8"/>
<proteinExistence type="predicted"/>
<dbReference type="EMBL" id="LR729907">
    <property type="protein sequence ID" value="VWP02073.1"/>
    <property type="molecule type" value="Genomic_DNA"/>
</dbReference>
<sequence>MKESYIFQIWPESDKSIVDILPYVSGLFRSSKTTRFFWKEDVIKVGALLEGIIEEVGRGTLGAAGGLQLFRYERMALVASILEVRVVPTCTPRSAGMHSKESMGPVLIAVLRLFDRFTFLGYDEQAIKDVLKDVPTRTALLTDQAWDDIRTRYEPRLLHQLFLNRRDSDVAAEPPHLKARREVITEIYDEHCKTLSPIEREYIPPVQIVSMFPPFANILKRPANVEVPREDFTRAMANIDPYICAWDSVVDMRMGATAGWQTTGHDGDANKINLAGFVTLCSHPSHRTVPTGPVLEGCAPFETLQFSETGSAAVRELIRLAGLREEKAMPLHMDFTRARFVCEHCDAEPREGEEGLFKPVMDWRQAANHYIDCWRQCRTDHLQPGWRMLTDVENEAVMKAEHDLEDLPEHRDDPRTWFWRCNLCNTFEPRSFVAAFLHVKQRHFVFQPKVGVGRELYPDGLGVRAHEPAHHIRVDCALRIIILTVWNGVRKLLEPDLAALQEKADKHNADIFRSRRQEIGERCPARASSTASRTSAPSPNAPRNKIGSDDYAVAIDKLPDAIAAWSADVDKSLRKLGTKDAPPAMMRLLLGIMHTLDAAMFVTECTHAAHDDEKANCWGDIAFGKGETLAHLVDHLGRGGPADSWTPSNTAHSIPLCSRGEQLTVPMYCRVLTSVFPQAIHVIDRLRMGKNDHLEPSWRLLTDRELRALKLAEEKCKLESTYPLWVRCNKCLDERFETKTEKAMMEHLQSVHDISKPVLGEDFYYNPLKAGSLTPVHRICVEPAPDDAVRIRSIGQVGTILSYSELDYRGV</sequence>
<name>A0A5K1K7E8_9APHY</name>
<organism evidence="2">
    <name type="scientific">Ganoderma boninense</name>
    <dbReference type="NCBI Taxonomy" id="34458"/>
    <lineage>
        <taxon>Eukaryota</taxon>
        <taxon>Fungi</taxon>
        <taxon>Dikarya</taxon>
        <taxon>Basidiomycota</taxon>
        <taxon>Agaricomycotina</taxon>
        <taxon>Agaricomycetes</taxon>
        <taxon>Polyporales</taxon>
        <taxon>Polyporaceae</taxon>
        <taxon>Ganoderma</taxon>
    </lineage>
</organism>
<feature type="region of interest" description="Disordered" evidence="1">
    <location>
        <begin position="520"/>
        <end position="546"/>
    </location>
</feature>
<feature type="compositionally biased region" description="Low complexity" evidence="1">
    <location>
        <begin position="525"/>
        <end position="543"/>
    </location>
</feature>
<protein>
    <submittedName>
        <fullName evidence="2">BZIP transcription factor hapX (Iron acquisition regulator hapX)</fullName>
    </submittedName>
</protein>
<evidence type="ECO:0000256" key="1">
    <source>
        <dbReference type="SAM" id="MobiDB-lite"/>
    </source>
</evidence>
<reference evidence="2" key="1">
    <citation type="submission" date="2019-10" db="EMBL/GenBank/DDBJ databases">
        <authorList>
            <person name="Nor Muhammad N."/>
        </authorList>
    </citation>
    <scope>NUCLEOTIDE SEQUENCE</scope>
</reference>
<gene>
    <name evidence="2" type="primary">Q4WER3</name>
</gene>
<accession>A0A5K1K7E8</accession>